<evidence type="ECO:0000256" key="1">
    <source>
        <dbReference type="SAM" id="MobiDB-lite"/>
    </source>
</evidence>
<keyword evidence="4" id="KW-1185">Reference proteome</keyword>
<feature type="domain" description="DUF7041" evidence="2">
    <location>
        <begin position="17"/>
        <end position="100"/>
    </location>
</feature>
<feature type="compositionally biased region" description="Basic and acidic residues" evidence="1">
    <location>
        <begin position="212"/>
        <end position="226"/>
    </location>
</feature>
<evidence type="ECO:0000313" key="4">
    <source>
        <dbReference type="Proteomes" id="UP000078541"/>
    </source>
</evidence>
<dbReference type="AlphaFoldDB" id="A0A151K0A8"/>
<feature type="region of interest" description="Disordered" evidence="1">
    <location>
        <begin position="212"/>
        <end position="238"/>
    </location>
</feature>
<gene>
    <name evidence="3" type="ORF">ALC56_02521</name>
</gene>
<dbReference type="OrthoDB" id="7537015at2759"/>
<organism evidence="3 4">
    <name type="scientific">Trachymyrmex septentrionalis</name>
    <dbReference type="NCBI Taxonomy" id="34720"/>
    <lineage>
        <taxon>Eukaryota</taxon>
        <taxon>Metazoa</taxon>
        <taxon>Ecdysozoa</taxon>
        <taxon>Arthropoda</taxon>
        <taxon>Hexapoda</taxon>
        <taxon>Insecta</taxon>
        <taxon>Pterygota</taxon>
        <taxon>Neoptera</taxon>
        <taxon>Endopterygota</taxon>
        <taxon>Hymenoptera</taxon>
        <taxon>Apocrita</taxon>
        <taxon>Aculeata</taxon>
        <taxon>Formicoidea</taxon>
        <taxon>Formicidae</taxon>
        <taxon>Myrmicinae</taxon>
        <taxon>Trachymyrmex</taxon>
    </lineage>
</organism>
<evidence type="ECO:0000259" key="2">
    <source>
        <dbReference type="Pfam" id="PF23055"/>
    </source>
</evidence>
<sequence>MDKESAAASIDRVATRIPPFWARDPELWFRQVESQFALSGITNDDTKFHYVTGNLDARYAEDVRDILVDPPETGKYQLLKTELIRRLGTSQEKKTRQLLEQEEMGDRKPSQFLRHLRGLAGTAVPDELLKTIWLGRMPASMRVILVTQTEAGLEKMAELADAVSDALPERHQVAAVSTDSFETMLERLTVHITAKMGELANGLRQEIAAVEDRVSARGSRSRERRSPSGQRARSRGRGKDGVCWYHWRFGADATRCEPPCNFRSGNDQGGH</sequence>
<accession>A0A151K0A8</accession>
<dbReference type="EMBL" id="KQ981301">
    <property type="protein sequence ID" value="KYN43041.1"/>
    <property type="molecule type" value="Genomic_DNA"/>
</dbReference>
<name>A0A151K0A8_9HYME</name>
<dbReference type="Pfam" id="PF23055">
    <property type="entry name" value="DUF7041"/>
    <property type="match status" value="1"/>
</dbReference>
<reference evidence="3 4" key="1">
    <citation type="submission" date="2016-03" db="EMBL/GenBank/DDBJ databases">
        <title>Trachymyrmex septentrionalis WGS genome.</title>
        <authorList>
            <person name="Nygaard S."/>
            <person name="Hu H."/>
            <person name="Boomsma J."/>
            <person name="Zhang G."/>
        </authorList>
    </citation>
    <scope>NUCLEOTIDE SEQUENCE [LARGE SCALE GENOMIC DNA]</scope>
    <source>
        <strain evidence="3">Tsep2-gDNA-1</strain>
        <tissue evidence="3">Whole body</tissue>
    </source>
</reference>
<dbReference type="STRING" id="34720.A0A151K0A8"/>
<dbReference type="PANTHER" id="PTHR33327:SF3">
    <property type="entry name" value="RNA-DIRECTED DNA POLYMERASE"/>
    <property type="match status" value="1"/>
</dbReference>
<dbReference type="KEGG" id="tsep:108746471"/>
<dbReference type="KEGG" id="tsep:108756517"/>
<proteinExistence type="predicted"/>
<dbReference type="InterPro" id="IPR055469">
    <property type="entry name" value="DUF7041"/>
</dbReference>
<protein>
    <recommendedName>
        <fullName evidence="2">DUF7041 domain-containing protein</fullName>
    </recommendedName>
</protein>
<dbReference type="Proteomes" id="UP000078541">
    <property type="component" value="Unassembled WGS sequence"/>
</dbReference>
<evidence type="ECO:0000313" key="3">
    <source>
        <dbReference type="EMBL" id="KYN43041.1"/>
    </source>
</evidence>
<dbReference type="PANTHER" id="PTHR33327">
    <property type="entry name" value="ENDONUCLEASE"/>
    <property type="match status" value="1"/>
</dbReference>